<dbReference type="FunFam" id="3.40.50.300:FF:001129">
    <property type="entry name" value="ras-related protein Rab-44 isoform X2"/>
    <property type="match status" value="1"/>
</dbReference>
<organism evidence="6 7">
    <name type="scientific">Heligmosomoides polygyrus</name>
    <name type="common">Parasitic roundworm</name>
    <dbReference type="NCBI Taxonomy" id="6339"/>
    <lineage>
        <taxon>Eukaryota</taxon>
        <taxon>Metazoa</taxon>
        <taxon>Ecdysozoa</taxon>
        <taxon>Nematoda</taxon>
        <taxon>Chromadorea</taxon>
        <taxon>Rhabditida</taxon>
        <taxon>Rhabditina</taxon>
        <taxon>Rhabditomorpha</taxon>
        <taxon>Strongyloidea</taxon>
        <taxon>Heligmosomidae</taxon>
        <taxon>Heligmosomoides</taxon>
    </lineage>
</organism>
<evidence type="ECO:0000256" key="4">
    <source>
        <dbReference type="ARBA" id="ARBA00023288"/>
    </source>
</evidence>
<comment type="similarity">
    <text evidence="1">Belongs to the small GTPase superfamily. Rab family.</text>
</comment>
<accession>A0A3P8AU87</accession>
<gene>
    <name evidence="5" type="ORF">HPBE_LOCUS14280</name>
</gene>
<dbReference type="PANTHER" id="PTHR47978">
    <property type="match status" value="1"/>
</dbReference>
<evidence type="ECO:0000313" key="6">
    <source>
        <dbReference type="Proteomes" id="UP000050761"/>
    </source>
</evidence>
<dbReference type="InterPro" id="IPR005225">
    <property type="entry name" value="Small_GTP-bd"/>
</dbReference>
<evidence type="ECO:0000256" key="3">
    <source>
        <dbReference type="ARBA" id="ARBA00023134"/>
    </source>
</evidence>
<dbReference type="InterPro" id="IPR027417">
    <property type="entry name" value="P-loop_NTPase"/>
</dbReference>
<dbReference type="PROSITE" id="PS51419">
    <property type="entry name" value="RAB"/>
    <property type="match status" value="1"/>
</dbReference>
<protein>
    <submittedName>
        <fullName evidence="7">Ras-related protein Rab-30</fullName>
    </submittedName>
</protein>
<dbReference type="GO" id="GO:0003924">
    <property type="term" value="F:GTPase activity"/>
    <property type="evidence" value="ECO:0007669"/>
    <property type="project" value="InterPro"/>
</dbReference>
<dbReference type="Proteomes" id="UP000050761">
    <property type="component" value="Unassembled WGS sequence"/>
</dbReference>
<dbReference type="PRINTS" id="PR00449">
    <property type="entry name" value="RASTRNSFRMNG"/>
</dbReference>
<dbReference type="Gene3D" id="3.40.50.300">
    <property type="entry name" value="P-loop containing nucleotide triphosphate hydrolases"/>
    <property type="match status" value="1"/>
</dbReference>
<dbReference type="GO" id="GO:0005525">
    <property type="term" value="F:GTP binding"/>
    <property type="evidence" value="ECO:0007669"/>
    <property type="project" value="UniProtKB-KW"/>
</dbReference>
<evidence type="ECO:0000256" key="2">
    <source>
        <dbReference type="ARBA" id="ARBA00022741"/>
    </source>
</evidence>
<dbReference type="WBParaSite" id="HPBE_0001427901-mRNA-1">
    <property type="protein sequence ID" value="HPBE_0001427901-mRNA-1"/>
    <property type="gene ID" value="HPBE_0001427901"/>
</dbReference>
<accession>A0A183FZS1</accession>
<dbReference type="EMBL" id="UZAH01028286">
    <property type="protein sequence ID" value="VDO99104.1"/>
    <property type="molecule type" value="Genomic_DNA"/>
</dbReference>
<dbReference type="Pfam" id="PF00071">
    <property type="entry name" value="Ras"/>
    <property type="match status" value="1"/>
</dbReference>
<dbReference type="InterPro" id="IPR001806">
    <property type="entry name" value="Small_GTPase"/>
</dbReference>
<dbReference type="CDD" id="cd00154">
    <property type="entry name" value="Rab"/>
    <property type="match status" value="1"/>
</dbReference>
<keyword evidence="2" id="KW-0547">Nucleotide-binding</keyword>
<reference evidence="5 6" key="1">
    <citation type="submission" date="2018-11" db="EMBL/GenBank/DDBJ databases">
        <authorList>
            <consortium name="Pathogen Informatics"/>
        </authorList>
    </citation>
    <scope>NUCLEOTIDE SEQUENCE [LARGE SCALE GENOMIC DNA]</scope>
</reference>
<evidence type="ECO:0000256" key="1">
    <source>
        <dbReference type="ARBA" id="ARBA00006270"/>
    </source>
</evidence>
<keyword evidence="3" id="KW-0342">GTP-binding</keyword>
<proteinExistence type="inferred from homology"/>
<dbReference type="SMART" id="SM00176">
    <property type="entry name" value="RAN"/>
    <property type="match status" value="1"/>
</dbReference>
<dbReference type="OrthoDB" id="9989112at2759"/>
<dbReference type="SMART" id="SM00175">
    <property type="entry name" value="RAB"/>
    <property type="match status" value="1"/>
</dbReference>
<name>A0A183FZS1_HELPZ</name>
<dbReference type="PROSITE" id="PS51421">
    <property type="entry name" value="RAS"/>
    <property type="match status" value="1"/>
</dbReference>
<dbReference type="AlphaFoldDB" id="A0A183FZS1"/>
<keyword evidence="6" id="KW-1185">Reference proteome</keyword>
<sequence>MGNFRRDFLEKRALSFRIMEGYRYIFKIILVGTSAVGKTSLIEQYTLGYFRHDTIATIGVDFRIKSMNMDGDEVKMQIWDPSGQERFRSVVQSYYRNAHAVVLVYDLTSHHTYENLPDWIDEIERHCDGGVLKILVGNKVDSAKYREVPTYVGREFALSNGFTFFVETSAWDASNVDVLFRNIALCLRNEVKTKNSRYVCHFCYAVLGLVAISFSRWQPSSIIYGPLTFHRAPRLSDVRTATVGTLLG</sequence>
<dbReference type="SMART" id="SM00173">
    <property type="entry name" value="RAS"/>
    <property type="match status" value="1"/>
</dbReference>
<reference evidence="7" key="2">
    <citation type="submission" date="2019-09" db="UniProtKB">
        <authorList>
            <consortium name="WormBaseParasite"/>
        </authorList>
    </citation>
    <scope>IDENTIFICATION</scope>
</reference>
<keyword evidence="4" id="KW-0449">Lipoprotein</keyword>
<evidence type="ECO:0000313" key="5">
    <source>
        <dbReference type="EMBL" id="VDO99104.1"/>
    </source>
</evidence>
<dbReference type="SUPFAM" id="SSF52540">
    <property type="entry name" value="P-loop containing nucleoside triphosphate hydrolases"/>
    <property type="match status" value="1"/>
</dbReference>
<dbReference type="SMART" id="SM00174">
    <property type="entry name" value="RHO"/>
    <property type="match status" value="1"/>
</dbReference>
<evidence type="ECO:0000313" key="7">
    <source>
        <dbReference type="WBParaSite" id="HPBE_0001427901-mRNA-1"/>
    </source>
</evidence>
<dbReference type="NCBIfam" id="TIGR00231">
    <property type="entry name" value="small_GTP"/>
    <property type="match status" value="1"/>
</dbReference>